<dbReference type="InterPro" id="IPR002575">
    <property type="entry name" value="Aminoglycoside_PTrfase"/>
</dbReference>
<dbReference type="EMBL" id="JACXIY010000016">
    <property type="protein sequence ID" value="MBD2869820.1"/>
    <property type="molecule type" value="Genomic_DNA"/>
</dbReference>
<dbReference type="Gene3D" id="1.20.58.840">
    <property type="match status" value="1"/>
</dbReference>
<organism evidence="2 3">
    <name type="scientific">Paenibacillus arenilitoris</name>
    <dbReference type="NCBI Taxonomy" id="2772299"/>
    <lineage>
        <taxon>Bacteria</taxon>
        <taxon>Bacillati</taxon>
        <taxon>Bacillota</taxon>
        <taxon>Bacilli</taxon>
        <taxon>Bacillales</taxon>
        <taxon>Paenibacillaceae</taxon>
        <taxon>Paenibacillus</taxon>
    </lineage>
</organism>
<dbReference type="SUPFAM" id="SSF56112">
    <property type="entry name" value="Protein kinase-like (PK-like)"/>
    <property type="match status" value="1"/>
</dbReference>
<comment type="caution">
    <text evidence="2">The sequence shown here is derived from an EMBL/GenBank/DDBJ whole genome shotgun (WGS) entry which is preliminary data.</text>
</comment>
<evidence type="ECO:0000313" key="3">
    <source>
        <dbReference type="Proteomes" id="UP000632125"/>
    </source>
</evidence>
<keyword evidence="3" id="KW-1185">Reference proteome</keyword>
<sequence length="314" mass="35802">MDKINTVLIKSYGIHPSGVTPQQGGWAALAYRVQKGERAYFLKKYEKSRASTPKWTALIDRYAPILVWLDRNSGLNGKIPVPLLTVNGRYKCEDDEGIYMLYDYIEGTTIGADALTGLQAVRFAEIVAELHSFGDSFPLDTEAIKEDFRVPFLERLKDALRGNGATLPPAIRDRLLPFSSRLNALIADIERLSALLPDRSLPMVLCHTDLHHWNLMKAEDRLVLIDWEGLKLAPAEADMMFLTDKPYYESFMSAYLSVRPGYSANAEALSFYEGRRKLEDIWEFMEQLLFDRQDDRDREATLKLLAKELESLDD</sequence>
<evidence type="ECO:0000313" key="2">
    <source>
        <dbReference type="EMBL" id="MBD2869820.1"/>
    </source>
</evidence>
<dbReference type="Gene3D" id="1.10.510.10">
    <property type="entry name" value="Transferase(Phosphotransferase) domain 1"/>
    <property type="match status" value="1"/>
</dbReference>
<dbReference type="RefSeq" id="WP_190862223.1">
    <property type="nucleotide sequence ID" value="NZ_JACXIY010000016.1"/>
</dbReference>
<dbReference type="InterPro" id="IPR011009">
    <property type="entry name" value="Kinase-like_dom_sf"/>
</dbReference>
<feature type="domain" description="Aminoglycoside phosphotransferase" evidence="1">
    <location>
        <begin position="20"/>
        <end position="243"/>
    </location>
</feature>
<dbReference type="Gene3D" id="3.30.200.20">
    <property type="entry name" value="Phosphorylase Kinase, domain 1"/>
    <property type="match status" value="1"/>
</dbReference>
<reference evidence="2" key="1">
    <citation type="submission" date="2020-09" db="EMBL/GenBank/DDBJ databases">
        <title>A novel bacterium of genus Paenibacillus, isolated from South China Sea.</title>
        <authorList>
            <person name="Huang H."/>
            <person name="Mo K."/>
            <person name="Hu Y."/>
        </authorList>
    </citation>
    <scope>NUCLEOTIDE SEQUENCE</scope>
    <source>
        <strain evidence="2">IB182493</strain>
    </source>
</reference>
<dbReference type="Pfam" id="PF01636">
    <property type="entry name" value="APH"/>
    <property type="match status" value="1"/>
</dbReference>
<dbReference type="AlphaFoldDB" id="A0A927CLW5"/>
<evidence type="ECO:0000259" key="1">
    <source>
        <dbReference type="Pfam" id="PF01636"/>
    </source>
</evidence>
<protein>
    <submittedName>
        <fullName evidence="2">Aminoglycoside phosphotransferase family protein</fullName>
    </submittedName>
</protein>
<proteinExistence type="predicted"/>
<gene>
    <name evidence="2" type="ORF">IDH41_14615</name>
</gene>
<dbReference type="Proteomes" id="UP000632125">
    <property type="component" value="Unassembled WGS sequence"/>
</dbReference>
<name>A0A927CLW5_9BACL</name>
<accession>A0A927CLW5</accession>